<reference evidence="3" key="1">
    <citation type="journal article" date="2019" name="Int. J. Syst. Evol. Microbiol.">
        <title>The Global Catalogue of Microorganisms (GCM) 10K type strain sequencing project: providing services to taxonomists for standard genome sequencing and annotation.</title>
        <authorList>
            <consortium name="The Broad Institute Genomics Platform"/>
            <consortium name="The Broad Institute Genome Sequencing Center for Infectious Disease"/>
            <person name="Wu L."/>
            <person name="Ma J."/>
        </authorList>
    </citation>
    <scope>NUCLEOTIDE SEQUENCE [LARGE SCALE GENOMIC DNA]</scope>
    <source>
        <strain evidence="3">KCTC 42217</strain>
    </source>
</reference>
<protein>
    <submittedName>
        <fullName evidence="2">AAA family ATPase</fullName>
    </submittedName>
</protein>
<evidence type="ECO:0000313" key="2">
    <source>
        <dbReference type="EMBL" id="MFD2162250.1"/>
    </source>
</evidence>
<keyword evidence="3" id="KW-1185">Reference proteome</keyword>
<dbReference type="SUPFAM" id="SSF52540">
    <property type="entry name" value="P-loop containing nucleoside triphosphate hydrolases"/>
    <property type="match status" value="1"/>
</dbReference>
<evidence type="ECO:0000313" key="3">
    <source>
        <dbReference type="Proteomes" id="UP001597387"/>
    </source>
</evidence>
<dbReference type="RefSeq" id="WP_255903990.1">
    <property type="nucleotide sequence ID" value="NZ_JAFMZO010000003.1"/>
</dbReference>
<dbReference type="Pfam" id="PF00004">
    <property type="entry name" value="AAA"/>
    <property type="match status" value="1"/>
</dbReference>
<dbReference type="InterPro" id="IPR027417">
    <property type="entry name" value="P-loop_NTPase"/>
</dbReference>
<gene>
    <name evidence="2" type="ORF">ACFSJU_07585</name>
</gene>
<name>A0ABW4ZKJ4_9SPHI</name>
<proteinExistence type="predicted"/>
<dbReference type="InterPro" id="IPR003959">
    <property type="entry name" value="ATPase_AAA_core"/>
</dbReference>
<accession>A0ABW4ZKJ4</accession>
<evidence type="ECO:0000259" key="1">
    <source>
        <dbReference type="Pfam" id="PF00004"/>
    </source>
</evidence>
<feature type="domain" description="ATPase AAA-type core" evidence="1">
    <location>
        <begin position="67"/>
        <end position="136"/>
    </location>
</feature>
<dbReference type="Proteomes" id="UP001597387">
    <property type="component" value="Unassembled WGS sequence"/>
</dbReference>
<dbReference type="Gene3D" id="3.40.50.300">
    <property type="entry name" value="P-loop containing nucleotide triphosphate hydrolases"/>
    <property type="match status" value="1"/>
</dbReference>
<dbReference type="EMBL" id="JBHUHZ010000001">
    <property type="protein sequence ID" value="MFD2162250.1"/>
    <property type="molecule type" value="Genomic_DNA"/>
</dbReference>
<comment type="caution">
    <text evidence="2">The sequence shown here is derived from an EMBL/GenBank/DDBJ whole genome shotgun (WGS) entry which is preliminary data.</text>
</comment>
<organism evidence="2 3">
    <name type="scientific">Paradesertivirga mongoliensis</name>
    <dbReference type="NCBI Taxonomy" id="2100740"/>
    <lineage>
        <taxon>Bacteria</taxon>
        <taxon>Pseudomonadati</taxon>
        <taxon>Bacteroidota</taxon>
        <taxon>Sphingobacteriia</taxon>
        <taxon>Sphingobacteriales</taxon>
        <taxon>Sphingobacteriaceae</taxon>
        <taxon>Paradesertivirga</taxon>
    </lineage>
</organism>
<sequence>MSLSEKSPVVIDLENIFQWLEEKGRANYGKNFKIHPQDYELIFKLMVYLYRDEYHANKYDIDLRKGLLLTGPVGCGKTTLMSLIRQLDLPSYNYELVSAREICLRFMESGHAAIKYYSSFSAKAPQVFCFDDIGTETAMKYFGNETNVMGEIMLLRYDLFIHHAIPTHITTNLSASELEKLYGNRVRSRMREMFNLFAFGSEAADKRA</sequence>